<dbReference type="AlphaFoldDB" id="A0ABD3X0Z9"/>
<keyword evidence="1" id="KW-0472">Membrane</keyword>
<keyword evidence="1" id="KW-0812">Transmembrane</keyword>
<name>A0ABD3X0Z9_SINWO</name>
<organism evidence="2 3">
    <name type="scientific">Sinanodonta woodiana</name>
    <name type="common">Chinese pond mussel</name>
    <name type="synonym">Anodonta woodiana</name>
    <dbReference type="NCBI Taxonomy" id="1069815"/>
    <lineage>
        <taxon>Eukaryota</taxon>
        <taxon>Metazoa</taxon>
        <taxon>Spiralia</taxon>
        <taxon>Lophotrochozoa</taxon>
        <taxon>Mollusca</taxon>
        <taxon>Bivalvia</taxon>
        <taxon>Autobranchia</taxon>
        <taxon>Heteroconchia</taxon>
        <taxon>Palaeoheterodonta</taxon>
        <taxon>Unionida</taxon>
        <taxon>Unionoidea</taxon>
        <taxon>Unionidae</taxon>
        <taxon>Unioninae</taxon>
        <taxon>Sinanodonta</taxon>
    </lineage>
</organism>
<comment type="caution">
    <text evidence="2">The sequence shown here is derived from an EMBL/GenBank/DDBJ whole genome shotgun (WGS) entry which is preliminary data.</text>
</comment>
<dbReference type="EMBL" id="JBJQND010000004">
    <property type="protein sequence ID" value="KAL3878515.1"/>
    <property type="molecule type" value="Genomic_DNA"/>
</dbReference>
<reference evidence="2 3" key="1">
    <citation type="submission" date="2024-11" db="EMBL/GenBank/DDBJ databases">
        <title>Chromosome-level genome assembly of the freshwater bivalve Anodonta woodiana.</title>
        <authorList>
            <person name="Chen X."/>
        </authorList>
    </citation>
    <scope>NUCLEOTIDE SEQUENCE [LARGE SCALE GENOMIC DNA]</scope>
    <source>
        <strain evidence="2">MN2024</strain>
        <tissue evidence="2">Gills</tissue>
    </source>
</reference>
<proteinExistence type="predicted"/>
<gene>
    <name evidence="2" type="ORF">ACJMK2_030855</name>
</gene>
<feature type="transmembrane region" description="Helical" evidence="1">
    <location>
        <begin position="25"/>
        <end position="47"/>
    </location>
</feature>
<dbReference type="Proteomes" id="UP001634394">
    <property type="component" value="Unassembled WGS sequence"/>
</dbReference>
<protein>
    <submittedName>
        <fullName evidence="2">Uncharacterized protein</fullName>
    </submittedName>
</protein>
<evidence type="ECO:0000256" key="1">
    <source>
        <dbReference type="SAM" id="Phobius"/>
    </source>
</evidence>
<keyword evidence="3" id="KW-1185">Reference proteome</keyword>
<keyword evidence="1" id="KW-1133">Transmembrane helix</keyword>
<evidence type="ECO:0000313" key="3">
    <source>
        <dbReference type="Proteomes" id="UP001634394"/>
    </source>
</evidence>
<sequence>MLIQTSILEPDVSVVKPVSFGPANYVLLVLSAGIGFGLLVGFIILYYREVRRKLEAKENLRKQRLNIRRKGISGMSSTYLQNSRDELLEAEREFEKTSYLEISETSTSVRVSLHGTPSSGNYST</sequence>
<accession>A0ABD3X0Z9</accession>
<evidence type="ECO:0000313" key="2">
    <source>
        <dbReference type="EMBL" id="KAL3878515.1"/>
    </source>
</evidence>